<accession>A0ABW4RBA2</accession>
<dbReference type="PRINTS" id="PR00146">
    <property type="entry name" value="DHPICSNTHASE"/>
</dbReference>
<dbReference type="PANTHER" id="PTHR42849:SF1">
    <property type="entry name" value="N-ACETYLNEURAMINATE LYASE"/>
    <property type="match status" value="1"/>
</dbReference>
<evidence type="ECO:0000256" key="1">
    <source>
        <dbReference type="ARBA" id="ARBA00023239"/>
    </source>
</evidence>
<dbReference type="Proteomes" id="UP001597213">
    <property type="component" value="Unassembled WGS sequence"/>
</dbReference>
<evidence type="ECO:0000256" key="2">
    <source>
        <dbReference type="PIRNR" id="PIRNR001365"/>
    </source>
</evidence>
<dbReference type="EMBL" id="JBHUEN010000046">
    <property type="protein sequence ID" value="MFD1883367.1"/>
    <property type="molecule type" value="Genomic_DNA"/>
</dbReference>
<dbReference type="InterPro" id="IPR013785">
    <property type="entry name" value="Aldolase_TIM"/>
</dbReference>
<dbReference type="InterPro" id="IPR002220">
    <property type="entry name" value="DapA-like"/>
</dbReference>
<gene>
    <name evidence="3" type="ORF">ACFSCT_16755</name>
</gene>
<protein>
    <submittedName>
        <fullName evidence="3">Dihydrodipicolinate synthase family protein</fullName>
    </submittedName>
</protein>
<comment type="caution">
    <text evidence="3">The sequence shown here is derived from an EMBL/GenBank/DDBJ whole genome shotgun (WGS) entry which is preliminary data.</text>
</comment>
<proteinExistence type="inferred from homology"/>
<dbReference type="Pfam" id="PF00701">
    <property type="entry name" value="DHDPS"/>
    <property type="match status" value="1"/>
</dbReference>
<keyword evidence="4" id="KW-1185">Reference proteome</keyword>
<keyword evidence="1 2" id="KW-0456">Lyase</keyword>
<name>A0ABW4RBA2_9RHOB</name>
<evidence type="ECO:0000313" key="3">
    <source>
        <dbReference type="EMBL" id="MFD1883367.1"/>
    </source>
</evidence>
<dbReference type="RefSeq" id="WP_379144688.1">
    <property type="nucleotide sequence ID" value="NZ_JBHUEN010000046.1"/>
</dbReference>
<reference evidence="4" key="1">
    <citation type="journal article" date="2019" name="Int. J. Syst. Evol. Microbiol.">
        <title>The Global Catalogue of Microorganisms (GCM) 10K type strain sequencing project: providing services to taxonomists for standard genome sequencing and annotation.</title>
        <authorList>
            <consortium name="The Broad Institute Genomics Platform"/>
            <consortium name="The Broad Institute Genome Sequencing Center for Infectious Disease"/>
            <person name="Wu L."/>
            <person name="Ma J."/>
        </authorList>
    </citation>
    <scope>NUCLEOTIDE SEQUENCE [LARGE SCALE GENOMIC DNA]</scope>
    <source>
        <strain evidence="4">CCUG 56029</strain>
    </source>
</reference>
<evidence type="ECO:0000313" key="4">
    <source>
        <dbReference type="Proteomes" id="UP001597213"/>
    </source>
</evidence>
<organism evidence="3 4">
    <name type="scientific">Paracoccus pacificus</name>
    <dbReference type="NCBI Taxonomy" id="1463598"/>
    <lineage>
        <taxon>Bacteria</taxon>
        <taxon>Pseudomonadati</taxon>
        <taxon>Pseudomonadota</taxon>
        <taxon>Alphaproteobacteria</taxon>
        <taxon>Rhodobacterales</taxon>
        <taxon>Paracoccaceae</taxon>
        <taxon>Paracoccus</taxon>
    </lineage>
</organism>
<dbReference type="PANTHER" id="PTHR42849">
    <property type="entry name" value="N-ACETYLNEURAMINATE LYASE"/>
    <property type="match status" value="1"/>
</dbReference>
<sequence length="306" mass="33063">MKHELKGIIPPLVTPFKDDETLGEQALRENVRFMLRKGVHGICLGGSTGEGHTLSTEELARAIEIACEEVDGRIPVIAGIIANSTRKAIEMANAVSKYDVAALQVTPVHYVFKPDDDATYAHFERLTREVGLPVIIYNVVPWNYLSPKLLVRLMEGLPGIIGVKQSAGDLKLMADLMISIPEGKLVFTAVDALLYASFAMGAHGTIAANPAAVPGVCVTLWNAVQSGDHKKAQQIHQALLRFWNTIAADNLPANVKYVLAKQGVPTGIPRMPMPATSAEQAKAIDGQLAEVLKFDETEHSTLQKAS</sequence>
<comment type="similarity">
    <text evidence="2">Belongs to the DapA family.</text>
</comment>
<dbReference type="Gene3D" id="3.20.20.70">
    <property type="entry name" value="Aldolase class I"/>
    <property type="match status" value="1"/>
</dbReference>
<dbReference type="SMART" id="SM01130">
    <property type="entry name" value="DHDPS"/>
    <property type="match status" value="1"/>
</dbReference>
<dbReference type="CDD" id="cd00408">
    <property type="entry name" value="DHDPS-like"/>
    <property type="match status" value="1"/>
</dbReference>
<dbReference type="PIRSF" id="PIRSF001365">
    <property type="entry name" value="DHDPS"/>
    <property type="match status" value="1"/>
</dbReference>
<dbReference type="SUPFAM" id="SSF51569">
    <property type="entry name" value="Aldolase"/>
    <property type="match status" value="1"/>
</dbReference>